<protein>
    <submittedName>
        <fullName evidence="3">Putative carbamoyl-phosphate synthase, large chain</fullName>
    </submittedName>
</protein>
<dbReference type="Gene3D" id="3.40.50.20">
    <property type="match status" value="1"/>
</dbReference>
<evidence type="ECO:0000313" key="4">
    <source>
        <dbReference type="Proteomes" id="UP000008037"/>
    </source>
</evidence>
<dbReference type="Gene3D" id="3.30.470.20">
    <property type="entry name" value="ATP-grasp fold, B domain"/>
    <property type="match status" value="1"/>
</dbReference>
<dbReference type="GO" id="GO:0046872">
    <property type="term" value="F:metal ion binding"/>
    <property type="evidence" value="ECO:0007669"/>
    <property type="project" value="InterPro"/>
</dbReference>
<dbReference type="Gene3D" id="3.30.1490.20">
    <property type="entry name" value="ATP-grasp fold, A domain"/>
    <property type="match status" value="1"/>
</dbReference>
<gene>
    <name evidence="3" type="ordered locus">Ngar_c14960</name>
</gene>
<dbReference type="InParanoid" id="K0IAR9"/>
<dbReference type="BioCyc" id="CNIT1237085:G1324-1494-MONOMER"/>
<keyword evidence="1" id="KW-0067">ATP-binding</keyword>
<dbReference type="HOGENOM" id="CLU_052967_4_0_2"/>
<accession>K0IAR9</accession>
<feature type="domain" description="ATP-grasp" evidence="2">
    <location>
        <begin position="127"/>
        <end position="315"/>
    </location>
</feature>
<dbReference type="AlphaFoldDB" id="K0IAR9"/>
<organism evidence="3 4">
    <name type="scientific">Nitrososphaera gargensis (strain Ga9.2)</name>
    <dbReference type="NCBI Taxonomy" id="1237085"/>
    <lineage>
        <taxon>Archaea</taxon>
        <taxon>Nitrososphaerota</taxon>
        <taxon>Nitrososphaeria</taxon>
        <taxon>Nitrososphaerales</taxon>
        <taxon>Nitrososphaeraceae</taxon>
        <taxon>Nitrososphaera</taxon>
    </lineage>
</organism>
<dbReference type="PROSITE" id="PS50975">
    <property type="entry name" value="ATP_GRASP"/>
    <property type="match status" value="1"/>
</dbReference>
<dbReference type="InterPro" id="IPR048764">
    <property type="entry name" value="PylC_N"/>
</dbReference>
<dbReference type="Pfam" id="PF15632">
    <property type="entry name" value="ATPgrasp_Ter"/>
    <property type="match status" value="1"/>
</dbReference>
<name>K0IAR9_NITGG</name>
<dbReference type="Proteomes" id="UP000008037">
    <property type="component" value="Chromosome"/>
</dbReference>
<dbReference type="GO" id="GO:0005524">
    <property type="term" value="F:ATP binding"/>
    <property type="evidence" value="ECO:0007669"/>
    <property type="project" value="UniProtKB-UniRule"/>
</dbReference>
<reference evidence="3 4" key="1">
    <citation type="journal article" date="2012" name="Environ. Microbiol.">
        <title>The genome of the ammonia-oxidizing Candidatus Nitrososphaera gargensis: insights into metabolic versatility and environmental adaptations.</title>
        <authorList>
            <person name="Spang A."/>
            <person name="Poehlein A."/>
            <person name="Offre P."/>
            <person name="Zumbragel S."/>
            <person name="Haider S."/>
            <person name="Rychlik N."/>
            <person name="Nowka B."/>
            <person name="Schmeisser C."/>
            <person name="Lebedeva E.V."/>
            <person name="Rattei T."/>
            <person name="Bohm C."/>
            <person name="Schmid M."/>
            <person name="Galushko A."/>
            <person name="Hatzenpichler R."/>
            <person name="Weinmaier T."/>
            <person name="Daniel R."/>
            <person name="Schleper C."/>
            <person name="Spieck E."/>
            <person name="Streit W."/>
            <person name="Wagner M."/>
        </authorList>
    </citation>
    <scope>NUCLEOTIDE SEQUENCE [LARGE SCALE GENOMIC DNA]</scope>
    <source>
        <strain evidence="4">Ga9.2</strain>
    </source>
</reference>
<dbReference type="NCBIfam" id="NF009402">
    <property type="entry name" value="PRK12767.1-1"/>
    <property type="match status" value="1"/>
</dbReference>
<evidence type="ECO:0000259" key="2">
    <source>
        <dbReference type="PROSITE" id="PS50975"/>
    </source>
</evidence>
<dbReference type="GeneID" id="13797755"/>
<proteinExistence type="predicted"/>
<dbReference type="SUPFAM" id="SSF56059">
    <property type="entry name" value="Glutathione synthetase ATP-binding domain-like"/>
    <property type="match status" value="1"/>
</dbReference>
<dbReference type="Pfam" id="PF21360">
    <property type="entry name" value="PylC-like_N"/>
    <property type="match status" value="1"/>
</dbReference>
<evidence type="ECO:0000313" key="3">
    <source>
        <dbReference type="EMBL" id="AFU58431.1"/>
    </source>
</evidence>
<keyword evidence="4" id="KW-1185">Reference proteome</keyword>
<dbReference type="InterPro" id="IPR013815">
    <property type="entry name" value="ATP_grasp_subdomain_1"/>
</dbReference>
<keyword evidence="1" id="KW-0547">Nucleotide-binding</keyword>
<dbReference type="STRING" id="1237085.Ngar_c14960"/>
<dbReference type="InterPro" id="IPR011761">
    <property type="entry name" value="ATP-grasp"/>
</dbReference>
<sequence>MIANVLVTSAGGIVGQGIIKALKLSNKSAATSPVTYNIFGTDMNPLATGLYRCNTGMLVPPATSPDYIDFIIGVCKNNNISAIFVGSDGELLTLAAAREKIERESGAKVLSGPSDILSIARDKWKTYEFCKANNIPFADSALPPDSEQFVREFGFPVVVKPREGYGSVHFNIVHNRMQMEQVISEIEAAGWRPIIQRYLGHDIKHNLDGIDGANEFTTGITVDKTGKRVMSSISIKKILKAGQTHKALIDDFPGIRKPAEAVALKLNAAGPINVQAKLEGDTPVVFEINPRLSATCAMRAFAGVNEPDIIYRNFLRDEEIKVDSYQKLVCLRYLNEVYVPFSVYSRVLVDKEISNSERGSFIPDYF</sequence>
<dbReference type="KEGG" id="nga:Ngar_c14960"/>
<dbReference type="OrthoDB" id="11959at2157"/>
<dbReference type="RefSeq" id="WP_015018968.1">
    <property type="nucleotide sequence ID" value="NC_018719.1"/>
</dbReference>
<evidence type="ECO:0000256" key="1">
    <source>
        <dbReference type="PROSITE-ProRule" id="PRU00409"/>
    </source>
</evidence>
<dbReference type="EMBL" id="CP002408">
    <property type="protein sequence ID" value="AFU58431.1"/>
    <property type="molecule type" value="Genomic_DNA"/>
</dbReference>